<comment type="caution">
    <text evidence="2">The sequence shown here is derived from an EMBL/GenBank/DDBJ whole genome shotgun (WGS) entry which is preliminary data.</text>
</comment>
<protein>
    <submittedName>
        <fullName evidence="2">G2438 protein</fullName>
    </submittedName>
</protein>
<sequence>MREDAFEEATRAHQNDSAQVRDGEAALAQPWTKAYFELDGERPFFDALGDCRGHIRKCEEHLATALSEMYVGSWAGRRWFFPTISYQSSSRPGSPRWHVPEQALKGVQARVQRTVRALYMIHCTFRDGFQGEVMEELQHHYPLDLLMAFSEASVGAMQEFVDSFPSAFVSPRQLMPATALIRLIKVTNELMELARASRANKVDLIRLGEHHMSMLERGIDPTGQAQTDSSAPGFTDELPGMRVLADKLHSSHKSSSFGAHGLFLFPNTDAGWLATTWWYSFHFLAQQLVAALVRLRVSLNEALPLLPGADIQDVSQSSAGTYDKNCKEGDQDGLAKGVKGSKKTPTEVQIAVE</sequence>
<feature type="region of interest" description="Disordered" evidence="1">
    <location>
        <begin position="1"/>
        <end position="23"/>
    </location>
</feature>
<reference evidence="2 3" key="1">
    <citation type="submission" date="2024-06" db="EMBL/GenBank/DDBJ databases">
        <authorList>
            <person name="Kraege A."/>
            <person name="Thomma B."/>
        </authorList>
    </citation>
    <scope>NUCLEOTIDE SEQUENCE [LARGE SCALE GENOMIC DNA]</scope>
</reference>
<evidence type="ECO:0000313" key="2">
    <source>
        <dbReference type="EMBL" id="CAL5220425.1"/>
    </source>
</evidence>
<gene>
    <name evidence="2" type="primary">g2438</name>
    <name evidence="2" type="ORF">VP750_LOCUS2084</name>
</gene>
<accession>A0ABP1FPC6</accession>
<feature type="region of interest" description="Disordered" evidence="1">
    <location>
        <begin position="321"/>
        <end position="353"/>
    </location>
</feature>
<name>A0ABP1FPC6_9CHLO</name>
<dbReference type="EMBL" id="CAXHTA020000003">
    <property type="protein sequence ID" value="CAL5220425.1"/>
    <property type="molecule type" value="Genomic_DNA"/>
</dbReference>
<organism evidence="2 3">
    <name type="scientific">Coccomyxa viridis</name>
    <dbReference type="NCBI Taxonomy" id="1274662"/>
    <lineage>
        <taxon>Eukaryota</taxon>
        <taxon>Viridiplantae</taxon>
        <taxon>Chlorophyta</taxon>
        <taxon>core chlorophytes</taxon>
        <taxon>Trebouxiophyceae</taxon>
        <taxon>Trebouxiophyceae incertae sedis</taxon>
        <taxon>Coccomyxaceae</taxon>
        <taxon>Coccomyxa</taxon>
    </lineage>
</organism>
<evidence type="ECO:0000256" key="1">
    <source>
        <dbReference type="SAM" id="MobiDB-lite"/>
    </source>
</evidence>
<dbReference type="Proteomes" id="UP001497392">
    <property type="component" value="Unassembled WGS sequence"/>
</dbReference>
<keyword evidence="3" id="KW-1185">Reference proteome</keyword>
<evidence type="ECO:0000313" key="3">
    <source>
        <dbReference type="Proteomes" id="UP001497392"/>
    </source>
</evidence>
<proteinExistence type="predicted"/>